<feature type="non-terminal residue" evidence="9">
    <location>
        <position position="1"/>
    </location>
</feature>
<evidence type="ECO:0000256" key="6">
    <source>
        <dbReference type="ARBA" id="ARBA00035120"/>
    </source>
</evidence>
<dbReference type="GO" id="GO:1903425">
    <property type="term" value="F:fluoride transmembrane transporter activity"/>
    <property type="evidence" value="ECO:0007669"/>
    <property type="project" value="TreeGrafter"/>
</dbReference>
<dbReference type="GO" id="GO:0005886">
    <property type="term" value="C:plasma membrane"/>
    <property type="evidence" value="ECO:0007669"/>
    <property type="project" value="UniProtKB-SubCell"/>
</dbReference>
<dbReference type="Pfam" id="PF02537">
    <property type="entry name" value="CRCB"/>
    <property type="match status" value="1"/>
</dbReference>
<feature type="transmembrane region" description="Helical" evidence="8">
    <location>
        <begin position="12"/>
        <end position="33"/>
    </location>
</feature>
<comment type="catalytic activity">
    <reaction evidence="7">
        <text>fluoride(in) = fluoride(out)</text>
        <dbReference type="Rhea" id="RHEA:76159"/>
        <dbReference type="ChEBI" id="CHEBI:17051"/>
    </reaction>
    <physiologicalReaction direction="left-to-right" evidence="7">
        <dbReference type="Rhea" id="RHEA:76160"/>
    </physiologicalReaction>
</comment>
<dbReference type="PANTHER" id="PTHR28259:SF1">
    <property type="entry name" value="FLUORIDE EXPORT PROTEIN 1-RELATED"/>
    <property type="match status" value="1"/>
</dbReference>
<comment type="similarity">
    <text evidence="6">Belongs to the fluoride channel Fluc/FEX (TC 1.A.43) family.</text>
</comment>
<feature type="transmembrane region" description="Helical" evidence="8">
    <location>
        <begin position="105"/>
        <end position="123"/>
    </location>
</feature>
<dbReference type="AlphaFoldDB" id="A0A382JN03"/>
<dbReference type="InterPro" id="IPR003691">
    <property type="entry name" value="FluC"/>
</dbReference>
<evidence type="ECO:0008006" key="10">
    <source>
        <dbReference type="Google" id="ProtNLM"/>
    </source>
</evidence>
<gene>
    <name evidence="9" type="ORF">METZ01_LOCUS266354</name>
</gene>
<protein>
    <recommendedName>
        <fullName evidence="10">Fluoride ion transporter CrcB</fullName>
    </recommendedName>
</protein>
<keyword evidence="2" id="KW-1003">Cell membrane</keyword>
<evidence type="ECO:0000256" key="2">
    <source>
        <dbReference type="ARBA" id="ARBA00022475"/>
    </source>
</evidence>
<dbReference type="PANTHER" id="PTHR28259">
    <property type="entry name" value="FLUORIDE EXPORT PROTEIN 1-RELATED"/>
    <property type="match status" value="1"/>
</dbReference>
<keyword evidence="5 8" id="KW-0472">Membrane</keyword>
<feature type="transmembrane region" description="Helical" evidence="8">
    <location>
        <begin position="45"/>
        <end position="64"/>
    </location>
</feature>
<evidence type="ECO:0000256" key="5">
    <source>
        <dbReference type="ARBA" id="ARBA00023136"/>
    </source>
</evidence>
<dbReference type="HAMAP" id="MF_00454">
    <property type="entry name" value="FluC"/>
    <property type="match status" value="1"/>
</dbReference>
<evidence type="ECO:0000313" key="9">
    <source>
        <dbReference type="EMBL" id="SVC13500.1"/>
    </source>
</evidence>
<reference evidence="9" key="1">
    <citation type="submission" date="2018-05" db="EMBL/GenBank/DDBJ databases">
        <authorList>
            <person name="Lanie J.A."/>
            <person name="Ng W.-L."/>
            <person name="Kazmierczak K.M."/>
            <person name="Andrzejewski T.M."/>
            <person name="Davidsen T.M."/>
            <person name="Wayne K.J."/>
            <person name="Tettelin H."/>
            <person name="Glass J.I."/>
            <person name="Rusch D."/>
            <person name="Podicherti R."/>
            <person name="Tsui H.-C.T."/>
            <person name="Winkler M.E."/>
        </authorList>
    </citation>
    <scope>NUCLEOTIDE SEQUENCE</scope>
</reference>
<evidence type="ECO:0000256" key="8">
    <source>
        <dbReference type="SAM" id="Phobius"/>
    </source>
</evidence>
<evidence type="ECO:0000256" key="7">
    <source>
        <dbReference type="ARBA" id="ARBA00035585"/>
    </source>
</evidence>
<proteinExistence type="inferred from homology"/>
<keyword evidence="4 8" id="KW-1133">Transmembrane helix</keyword>
<evidence type="ECO:0000256" key="1">
    <source>
        <dbReference type="ARBA" id="ARBA00004651"/>
    </source>
</evidence>
<feature type="transmembrane region" description="Helical" evidence="8">
    <location>
        <begin position="73"/>
        <end position="93"/>
    </location>
</feature>
<evidence type="ECO:0000256" key="3">
    <source>
        <dbReference type="ARBA" id="ARBA00022692"/>
    </source>
</evidence>
<evidence type="ECO:0000256" key="4">
    <source>
        <dbReference type="ARBA" id="ARBA00022989"/>
    </source>
</evidence>
<organism evidence="9">
    <name type="scientific">marine metagenome</name>
    <dbReference type="NCBI Taxonomy" id="408172"/>
    <lineage>
        <taxon>unclassified sequences</taxon>
        <taxon>metagenomes</taxon>
        <taxon>ecological metagenomes</taxon>
    </lineage>
</organism>
<sequence length="140" mass="13627">VSSLSHPTVGPSVRELALVAVGGVIGAATRWGLLEATAGADGGPAGPVLLANLVGCGLLGLLLGRGVASSTRLLAGVGFCGGLTTFSTFAVEVAEALRASDASGAFGYAVLSVGGGLATFLLGRMTGRAILRGRPTESSC</sequence>
<dbReference type="EMBL" id="UINC01075380">
    <property type="protein sequence ID" value="SVC13500.1"/>
    <property type="molecule type" value="Genomic_DNA"/>
</dbReference>
<accession>A0A382JN03</accession>
<comment type="subcellular location">
    <subcellularLocation>
        <location evidence="1">Cell membrane</location>
        <topology evidence="1">Multi-pass membrane protein</topology>
    </subcellularLocation>
</comment>
<keyword evidence="3 8" id="KW-0812">Transmembrane</keyword>
<name>A0A382JN03_9ZZZZ</name>